<accession>A0A1J4KLX2</accession>
<organism evidence="1 2">
    <name type="scientific">Tritrichomonas foetus</name>
    <dbReference type="NCBI Taxonomy" id="1144522"/>
    <lineage>
        <taxon>Eukaryota</taxon>
        <taxon>Metamonada</taxon>
        <taxon>Parabasalia</taxon>
        <taxon>Tritrichomonadida</taxon>
        <taxon>Tritrichomonadidae</taxon>
        <taxon>Tritrichomonas</taxon>
    </lineage>
</organism>
<reference evidence="1" key="1">
    <citation type="submission" date="2016-10" db="EMBL/GenBank/DDBJ databases">
        <authorList>
            <person name="Benchimol M."/>
            <person name="Almeida L.G."/>
            <person name="Vasconcelos A.T."/>
            <person name="Perreira-Neves A."/>
            <person name="Rosa I.A."/>
            <person name="Tasca T."/>
            <person name="Bogo M.R."/>
            <person name="de Souza W."/>
        </authorList>
    </citation>
    <scope>NUCLEOTIDE SEQUENCE [LARGE SCALE GENOMIC DNA]</scope>
    <source>
        <strain evidence="1">K</strain>
    </source>
</reference>
<keyword evidence="2" id="KW-1185">Reference proteome</keyword>
<dbReference type="EMBL" id="MLAK01000566">
    <property type="protein sequence ID" value="OHT12311.1"/>
    <property type="molecule type" value="Genomic_DNA"/>
</dbReference>
<dbReference type="Proteomes" id="UP000179807">
    <property type="component" value="Unassembled WGS sequence"/>
</dbReference>
<comment type="caution">
    <text evidence="1">The sequence shown here is derived from an EMBL/GenBank/DDBJ whole genome shotgun (WGS) entry which is preliminary data.</text>
</comment>
<proteinExistence type="predicted"/>
<dbReference type="VEuPathDB" id="TrichDB:TRFO_17891"/>
<dbReference type="OrthoDB" id="10656865at2759"/>
<gene>
    <name evidence="1" type="ORF">TRFO_17891</name>
</gene>
<evidence type="ECO:0000313" key="1">
    <source>
        <dbReference type="EMBL" id="OHT12311.1"/>
    </source>
</evidence>
<sequence length="191" mass="21624">MEAPADTNNRDYLLRVMTLPNEAQKNLERLAEKNQSLHNVLNSQDLIITDISETIPNVMNIEEKLANTDAELEKVNHQINNAHFVLYETLTKREKNGHFVGDFLKNILSKLQTLMVETCNDALSKGLTDVSIMSVIDIEQQVLKIIEDMHNGGMYPETDEEAGSRATIIEMHTKKILNFLKGFVGEADRTL</sequence>
<name>A0A1J4KLX2_9EUKA</name>
<dbReference type="AlphaFoldDB" id="A0A1J4KLX2"/>
<protein>
    <submittedName>
        <fullName evidence="1">Uncharacterized protein</fullName>
    </submittedName>
</protein>
<dbReference type="RefSeq" id="XP_068365447.1">
    <property type="nucleotide sequence ID" value="XM_068499851.1"/>
</dbReference>
<dbReference type="GeneID" id="94834555"/>
<evidence type="ECO:0000313" key="2">
    <source>
        <dbReference type="Proteomes" id="UP000179807"/>
    </source>
</evidence>